<dbReference type="STRING" id="756272.Plabr_0547"/>
<dbReference type="InterPro" id="IPR011453">
    <property type="entry name" value="DUF1559"/>
</dbReference>
<dbReference type="Pfam" id="PF07963">
    <property type="entry name" value="N_methyl"/>
    <property type="match status" value="1"/>
</dbReference>
<dbReference type="Pfam" id="PF07596">
    <property type="entry name" value="SBP_bac_10"/>
    <property type="match status" value="1"/>
</dbReference>
<dbReference type="HOGENOM" id="CLU_041661_0_0_0"/>
<evidence type="ECO:0000259" key="2">
    <source>
        <dbReference type="Pfam" id="PF07596"/>
    </source>
</evidence>
<dbReference type="NCBIfam" id="TIGR02532">
    <property type="entry name" value="IV_pilin_GFxxxE"/>
    <property type="match status" value="1"/>
</dbReference>
<keyword evidence="1" id="KW-0472">Membrane</keyword>
<dbReference type="AlphaFoldDB" id="F0ST19"/>
<keyword evidence="4" id="KW-1185">Reference proteome</keyword>
<feature type="domain" description="DUF1559" evidence="2">
    <location>
        <begin position="35"/>
        <end position="316"/>
    </location>
</feature>
<name>F0ST19_RUBBR</name>
<dbReference type="PANTHER" id="PTHR30093">
    <property type="entry name" value="GENERAL SECRETION PATHWAY PROTEIN G"/>
    <property type="match status" value="1"/>
</dbReference>
<dbReference type="KEGG" id="pbs:Plabr_0547"/>
<dbReference type="Proteomes" id="UP000006860">
    <property type="component" value="Chromosome"/>
</dbReference>
<feature type="transmembrane region" description="Helical" evidence="1">
    <location>
        <begin position="12"/>
        <end position="34"/>
    </location>
</feature>
<reference evidence="4" key="1">
    <citation type="submission" date="2011-02" db="EMBL/GenBank/DDBJ databases">
        <title>The complete genome of Planctomyces brasiliensis DSM 5305.</title>
        <authorList>
            <person name="Lucas S."/>
            <person name="Copeland A."/>
            <person name="Lapidus A."/>
            <person name="Bruce D."/>
            <person name="Goodwin L."/>
            <person name="Pitluck S."/>
            <person name="Kyrpides N."/>
            <person name="Mavromatis K."/>
            <person name="Pagani I."/>
            <person name="Ivanova N."/>
            <person name="Ovchinnikova G."/>
            <person name="Lu M."/>
            <person name="Detter J.C."/>
            <person name="Han C."/>
            <person name="Land M."/>
            <person name="Hauser L."/>
            <person name="Markowitz V."/>
            <person name="Cheng J.-F."/>
            <person name="Hugenholtz P."/>
            <person name="Woyke T."/>
            <person name="Wu D."/>
            <person name="Tindall B."/>
            <person name="Pomrenke H.G."/>
            <person name="Brambilla E."/>
            <person name="Klenk H.-P."/>
            <person name="Eisen J.A."/>
        </authorList>
    </citation>
    <scope>NUCLEOTIDE SEQUENCE [LARGE SCALE GENOMIC DNA]</scope>
    <source>
        <strain evidence="4">ATCC 49424 / DSM 5305 / JCM 21570 / NBRC 103401 / IFAM 1448</strain>
    </source>
</reference>
<protein>
    <recommendedName>
        <fullName evidence="2">DUF1559 domain-containing protein</fullName>
    </recommendedName>
</protein>
<dbReference type="OrthoDB" id="264135at2"/>
<dbReference type="EMBL" id="CP002546">
    <property type="protein sequence ID" value="ADY58174.1"/>
    <property type="molecule type" value="Genomic_DNA"/>
</dbReference>
<keyword evidence="1" id="KW-1133">Transmembrane helix</keyword>
<dbReference type="InterPro" id="IPR027558">
    <property type="entry name" value="Pre_pil_HX9DG_C"/>
</dbReference>
<proteinExistence type="predicted"/>
<dbReference type="PANTHER" id="PTHR30093:SF2">
    <property type="entry name" value="TYPE II SECRETION SYSTEM PROTEIN H"/>
    <property type="match status" value="1"/>
</dbReference>
<dbReference type="eggNOG" id="COG2165">
    <property type="taxonomic scope" value="Bacteria"/>
</dbReference>
<dbReference type="InterPro" id="IPR045584">
    <property type="entry name" value="Pilin-like"/>
</dbReference>
<sequence>MFRRPTLRNGFTLIELLVVIAIIAILVALLLPAVQQAREAARRSSCKNNLKQIGLALHNYHDVYGTLPIGDLFGPSSSTWNTQRTTWLVRVLPYIEESALYDQVDFDRQTSGWAGTNADVRTVEVATFRCPSDPGDRGKTGQATYGPTNYVGCLGTHQDLTGGGGSGADYGSISHGFWNKMFQNTGQERGCFAANSHGRFRDVTDGTSNTMMVAECLVGVDVLGFGGNAFNGNLNTCVPSATPTNTFPQRGYSWFRGCIWTWAFNTLRGPNPEEPDCYSYSSGAIGNVSARSQHQGGVQTILVDGSTRFISENINLGVWQNLGDRNDGNVLGEF</sequence>
<evidence type="ECO:0000256" key="1">
    <source>
        <dbReference type="SAM" id="Phobius"/>
    </source>
</evidence>
<keyword evidence="1" id="KW-0812">Transmembrane</keyword>
<dbReference type="InterPro" id="IPR012902">
    <property type="entry name" value="N_methyl_site"/>
</dbReference>
<dbReference type="SUPFAM" id="SSF54523">
    <property type="entry name" value="Pili subunits"/>
    <property type="match status" value="1"/>
</dbReference>
<evidence type="ECO:0000313" key="4">
    <source>
        <dbReference type="Proteomes" id="UP000006860"/>
    </source>
</evidence>
<dbReference type="RefSeq" id="WP_013626917.1">
    <property type="nucleotide sequence ID" value="NC_015174.1"/>
</dbReference>
<organism evidence="3 4">
    <name type="scientific">Rubinisphaera brasiliensis (strain ATCC 49424 / DSM 5305 / JCM 21570 / IAM 15109 / NBRC 103401 / IFAM 1448)</name>
    <name type="common">Planctomyces brasiliensis</name>
    <dbReference type="NCBI Taxonomy" id="756272"/>
    <lineage>
        <taxon>Bacteria</taxon>
        <taxon>Pseudomonadati</taxon>
        <taxon>Planctomycetota</taxon>
        <taxon>Planctomycetia</taxon>
        <taxon>Planctomycetales</taxon>
        <taxon>Planctomycetaceae</taxon>
        <taxon>Rubinisphaera</taxon>
    </lineage>
</organism>
<accession>F0ST19</accession>
<dbReference type="Gene3D" id="3.30.700.10">
    <property type="entry name" value="Glycoprotein, Type 4 Pilin"/>
    <property type="match status" value="1"/>
</dbReference>
<dbReference type="NCBIfam" id="TIGR04294">
    <property type="entry name" value="pre_pil_HX9DG"/>
    <property type="match status" value="1"/>
</dbReference>
<evidence type="ECO:0000313" key="3">
    <source>
        <dbReference type="EMBL" id="ADY58174.1"/>
    </source>
</evidence>
<gene>
    <name evidence="3" type="ordered locus">Plabr_0547</name>
</gene>